<organism evidence="2 3">
    <name type="scientific">Citrobacter youngae ATCC 29220</name>
    <dbReference type="NCBI Taxonomy" id="500640"/>
    <lineage>
        <taxon>Bacteria</taxon>
        <taxon>Pseudomonadati</taxon>
        <taxon>Pseudomonadota</taxon>
        <taxon>Gammaproteobacteria</taxon>
        <taxon>Enterobacterales</taxon>
        <taxon>Enterobacteriaceae</taxon>
        <taxon>Citrobacter</taxon>
        <taxon>Citrobacter freundii complex</taxon>
    </lineage>
</organism>
<keyword evidence="1" id="KW-0472">Membrane</keyword>
<evidence type="ECO:0000313" key="2">
    <source>
        <dbReference type="EMBL" id="EFE09340.1"/>
    </source>
</evidence>
<accession>D4BAX9</accession>
<proteinExistence type="predicted"/>
<comment type="caution">
    <text evidence="2">The sequence shown here is derived from an EMBL/GenBank/DDBJ whole genome shotgun (WGS) entry which is preliminary data.</text>
</comment>
<keyword evidence="1" id="KW-1133">Transmembrane helix</keyword>
<name>D4BAX9_9ENTR</name>
<evidence type="ECO:0000256" key="1">
    <source>
        <dbReference type="SAM" id="Phobius"/>
    </source>
</evidence>
<dbReference type="HOGENOM" id="CLU_1319032_0_0_6"/>
<sequence>MYIEYELSESEKQIAKIYLKRAYMKKVIKLNSDKRNLKKSMGAFSLQISVSIVIVLIIFSVFYFSYIPFTPTNVITYCVSIFISLIIIGVIKPMVLDKLYLKHISILNNSYHCRRKNILSLDVYNYMYRTERVVNKWNKIRLNIDDATGEVVFHNGVTQVFDRQTMIHHDIFRGVSFYSFVDSKTNKRNILPIPCGNGNQEQFLMALL</sequence>
<dbReference type="RefSeq" id="WP_006685010.1">
    <property type="nucleotide sequence ID" value="NZ_GG730299.1"/>
</dbReference>
<dbReference type="AlphaFoldDB" id="D4BAX9"/>
<feature type="transmembrane region" description="Helical" evidence="1">
    <location>
        <begin position="44"/>
        <end position="68"/>
    </location>
</feature>
<keyword evidence="1" id="KW-0812">Transmembrane</keyword>
<protein>
    <submittedName>
        <fullName evidence="2">Uncharacterized protein</fullName>
    </submittedName>
</protein>
<dbReference type="EMBL" id="ABWL02000006">
    <property type="protein sequence ID" value="EFE09340.1"/>
    <property type="molecule type" value="Genomic_DNA"/>
</dbReference>
<reference evidence="2 3" key="1">
    <citation type="submission" date="2010-02" db="EMBL/GenBank/DDBJ databases">
        <authorList>
            <person name="Weinstock G."/>
            <person name="Sodergren E."/>
            <person name="Clifton S."/>
            <person name="Fulton L."/>
            <person name="Fulton B."/>
            <person name="Courtney L."/>
            <person name="Fronick C."/>
            <person name="Harrison M."/>
            <person name="Strong C."/>
            <person name="Farmer C."/>
            <person name="Delahaunty K."/>
            <person name="Markovic C."/>
            <person name="Hall O."/>
            <person name="Minx P."/>
            <person name="Tomlinson C."/>
            <person name="Mitreva M."/>
            <person name="Nelson J."/>
            <person name="Hou S."/>
            <person name="Wollam A."/>
            <person name="Pepin K.H."/>
            <person name="Johnson M."/>
            <person name="Bhonagiri V."/>
            <person name="Zhang X."/>
            <person name="Suruliraj S."/>
            <person name="Warren W."/>
            <person name="Chinwalla A."/>
            <person name="Mardis E.R."/>
            <person name="Wilson R.K."/>
        </authorList>
    </citation>
    <scope>NUCLEOTIDE SEQUENCE [LARGE SCALE GENOMIC DNA]</scope>
    <source>
        <strain evidence="2 3">ATCC 29220</strain>
    </source>
</reference>
<gene>
    <name evidence="2" type="ORF">CIT292_07625</name>
</gene>
<evidence type="ECO:0000313" key="3">
    <source>
        <dbReference type="Proteomes" id="UP000003880"/>
    </source>
</evidence>
<dbReference type="Proteomes" id="UP000003880">
    <property type="component" value="Unassembled WGS sequence"/>
</dbReference>
<feature type="transmembrane region" description="Helical" evidence="1">
    <location>
        <begin position="74"/>
        <end position="95"/>
    </location>
</feature>